<dbReference type="Proteomes" id="UP000319829">
    <property type="component" value="Unassembled WGS sequence"/>
</dbReference>
<evidence type="ECO:0000256" key="5">
    <source>
        <dbReference type="PROSITE-ProRule" id="PRU00560"/>
    </source>
</evidence>
<dbReference type="SUPFAM" id="SSF52540">
    <property type="entry name" value="P-loop containing nucleoside triphosphate hydrolases"/>
    <property type="match status" value="1"/>
</dbReference>
<dbReference type="GO" id="GO:0000725">
    <property type="term" value="P:recombinational repair"/>
    <property type="evidence" value="ECO:0007669"/>
    <property type="project" value="TreeGrafter"/>
</dbReference>
<keyword evidence="1 5" id="KW-0547">Nucleotide-binding</keyword>
<dbReference type="EMBL" id="VBOU01000109">
    <property type="protein sequence ID" value="TMQ52210.1"/>
    <property type="molecule type" value="Genomic_DNA"/>
</dbReference>
<organism evidence="7 8">
    <name type="scientific">Eiseniibacteriota bacterium</name>
    <dbReference type="NCBI Taxonomy" id="2212470"/>
    <lineage>
        <taxon>Bacteria</taxon>
        <taxon>Candidatus Eiseniibacteriota</taxon>
    </lineage>
</organism>
<dbReference type="GO" id="GO:0005524">
    <property type="term" value="F:ATP binding"/>
    <property type="evidence" value="ECO:0007669"/>
    <property type="project" value="UniProtKB-UniRule"/>
</dbReference>
<evidence type="ECO:0000256" key="2">
    <source>
        <dbReference type="ARBA" id="ARBA00022801"/>
    </source>
</evidence>
<dbReference type="GO" id="GO:0033202">
    <property type="term" value="C:DNA helicase complex"/>
    <property type="evidence" value="ECO:0007669"/>
    <property type="project" value="TreeGrafter"/>
</dbReference>
<gene>
    <name evidence="7" type="ORF">E6K74_12595</name>
</gene>
<evidence type="ECO:0000313" key="7">
    <source>
        <dbReference type="EMBL" id="TMQ52210.1"/>
    </source>
</evidence>
<evidence type="ECO:0000256" key="1">
    <source>
        <dbReference type="ARBA" id="ARBA00022741"/>
    </source>
</evidence>
<dbReference type="InterPro" id="IPR014016">
    <property type="entry name" value="UvrD-like_ATP-bd"/>
</dbReference>
<dbReference type="GO" id="GO:0005829">
    <property type="term" value="C:cytosol"/>
    <property type="evidence" value="ECO:0007669"/>
    <property type="project" value="TreeGrafter"/>
</dbReference>
<evidence type="ECO:0000256" key="3">
    <source>
        <dbReference type="ARBA" id="ARBA00022806"/>
    </source>
</evidence>
<keyword evidence="4 5" id="KW-0067">ATP-binding</keyword>
<dbReference type="PANTHER" id="PTHR11070">
    <property type="entry name" value="UVRD / RECB / PCRA DNA HELICASE FAMILY MEMBER"/>
    <property type="match status" value="1"/>
</dbReference>
<dbReference type="PROSITE" id="PS51198">
    <property type="entry name" value="UVRD_HELICASE_ATP_BIND"/>
    <property type="match status" value="1"/>
</dbReference>
<dbReference type="InterPro" id="IPR000212">
    <property type="entry name" value="DNA_helicase_UvrD/REP"/>
</dbReference>
<dbReference type="AlphaFoldDB" id="A0A538SLG1"/>
<feature type="non-terminal residue" evidence="7">
    <location>
        <position position="65"/>
    </location>
</feature>
<dbReference type="Gene3D" id="3.40.50.300">
    <property type="entry name" value="P-loop containing nucleotide triphosphate hydrolases"/>
    <property type="match status" value="1"/>
</dbReference>
<protein>
    <recommendedName>
        <fullName evidence="6">UvrD-like helicase ATP-binding domain-containing protein</fullName>
    </recommendedName>
</protein>
<accession>A0A538SLG1</accession>
<dbReference type="Pfam" id="PF00580">
    <property type="entry name" value="UvrD-helicase"/>
    <property type="match status" value="1"/>
</dbReference>
<dbReference type="GO" id="GO:0043138">
    <property type="term" value="F:3'-5' DNA helicase activity"/>
    <property type="evidence" value="ECO:0007669"/>
    <property type="project" value="TreeGrafter"/>
</dbReference>
<evidence type="ECO:0000256" key="4">
    <source>
        <dbReference type="ARBA" id="ARBA00022840"/>
    </source>
</evidence>
<sequence>MLLDSLNEKQREAVLATEQPPLILAGAGSGKTRVIVHRVAHLIGSGTARPEEIFAVTFTNKAAGE</sequence>
<dbReference type="PANTHER" id="PTHR11070:SF2">
    <property type="entry name" value="ATP-DEPENDENT DNA HELICASE SRS2"/>
    <property type="match status" value="1"/>
</dbReference>
<keyword evidence="3 5" id="KW-0347">Helicase</keyword>
<dbReference type="InterPro" id="IPR027417">
    <property type="entry name" value="P-loop_NTPase"/>
</dbReference>
<proteinExistence type="predicted"/>
<dbReference type="GO" id="GO:0003677">
    <property type="term" value="F:DNA binding"/>
    <property type="evidence" value="ECO:0007669"/>
    <property type="project" value="InterPro"/>
</dbReference>
<reference evidence="7 8" key="1">
    <citation type="journal article" date="2019" name="Nat. Microbiol.">
        <title>Mediterranean grassland soil C-N compound turnover is dependent on rainfall and depth, and is mediated by genomically divergent microorganisms.</title>
        <authorList>
            <person name="Diamond S."/>
            <person name="Andeer P.F."/>
            <person name="Li Z."/>
            <person name="Crits-Christoph A."/>
            <person name="Burstein D."/>
            <person name="Anantharaman K."/>
            <person name="Lane K.R."/>
            <person name="Thomas B.C."/>
            <person name="Pan C."/>
            <person name="Northen T.R."/>
            <person name="Banfield J.F."/>
        </authorList>
    </citation>
    <scope>NUCLEOTIDE SEQUENCE [LARGE SCALE GENOMIC DNA]</scope>
    <source>
        <strain evidence="7">WS_4</strain>
    </source>
</reference>
<keyword evidence="2 5" id="KW-0378">Hydrolase</keyword>
<comment type="caution">
    <text evidence="7">The sequence shown here is derived from an EMBL/GenBank/DDBJ whole genome shotgun (WGS) entry which is preliminary data.</text>
</comment>
<evidence type="ECO:0000259" key="6">
    <source>
        <dbReference type="PROSITE" id="PS51198"/>
    </source>
</evidence>
<dbReference type="GO" id="GO:0016787">
    <property type="term" value="F:hydrolase activity"/>
    <property type="evidence" value="ECO:0007669"/>
    <property type="project" value="UniProtKB-UniRule"/>
</dbReference>
<feature type="domain" description="UvrD-like helicase ATP-binding" evidence="6">
    <location>
        <begin position="4"/>
        <end position="65"/>
    </location>
</feature>
<name>A0A538SLG1_UNCEI</name>
<evidence type="ECO:0000313" key="8">
    <source>
        <dbReference type="Proteomes" id="UP000319829"/>
    </source>
</evidence>
<feature type="binding site" evidence="5">
    <location>
        <begin position="25"/>
        <end position="32"/>
    </location>
    <ligand>
        <name>ATP</name>
        <dbReference type="ChEBI" id="CHEBI:30616"/>
    </ligand>
</feature>